<dbReference type="PANTHER" id="PTHR10422:SF35">
    <property type="entry name" value="CYTOCHROME BO(3) UBIQUINOL OXIDASE SUBUNIT 1"/>
    <property type="match status" value="1"/>
</dbReference>
<dbReference type="InterPro" id="IPR014241">
    <property type="entry name" value="Cyt_c_oxidase_su1_bac"/>
</dbReference>
<evidence type="ECO:0000256" key="12">
    <source>
        <dbReference type="ARBA" id="ARBA00022982"/>
    </source>
</evidence>
<dbReference type="InterPro" id="IPR036927">
    <property type="entry name" value="Cyt_c_oxase-like_su1_sf"/>
</dbReference>
<evidence type="ECO:0000256" key="16">
    <source>
        <dbReference type="ARBA" id="ARBA00023136"/>
    </source>
</evidence>
<feature type="transmembrane region" description="Helical" evidence="20">
    <location>
        <begin position="743"/>
        <end position="766"/>
    </location>
</feature>
<keyword evidence="10" id="KW-0479">Metal-binding</keyword>
<evidence type="ECO:0000256" key="10">
    <source>
        <dbReference type="ARBA" id="ARBA00022723"/>
    </source>
</evidence>
<protein>
    <recommendedName>
        <fullName evidence="4">cytochrome-c oxidase</fullName>
        <ecNumber evidence="4">7.1.1.9</ecNumber>
    </recommendedName>
</protein>
<feature type="transmembrane region" description="Helical" evidence="20">
    <location>
        <begin position="218"/>
        <end position="244"/>
    </location>
</feature>
<dbReference type="GO" id="GO:0004129">
    <property type="term" value="F:cytochrome-c oxidase activity"/>
    <property type="evidence" value="ECO:0007669"/>
    <property type="project" value="UniProtKB-EC"/>
</dbReference>
<dbReference type="Gene3D" id="1.20.210.10">
    <property type="entry name" value="Cytochrome c oxidase-like, subunit I domain"/>
    <property type="match status" value="1"/>
</dbReference>
<gene>
    <name evidence="22" type="ORF">GCM10011430_21350</name>
</gene>
<evidence type="ECO:0000259" key="21">
    <source>
        <dbReference type="PROSITE" id="PS50855"/>
    </source>
</evidence>
<evidence type="ECO:0000256" key="5">
    <source>
        <dbReference type="ARBA" id="ARBA00022448"/>
    </source>
</evidence>
<dbReference type="Proteomes" id="UP000627205">
    <property type="component" value="Unassembled WGS sequence"/>
</dbReference>
<dbReference type="NCBIfam" id="TIGR02891">
    <property type="entry name" value="CtaD_CoxA"/>
    <property type="match status" value="1"/>
</dbReference>
<keyword evidence="11" id="KW-1278">Translocase</keyword>
<feature type="transmembrane region" description="Helical" evidence="20">
    <location>
        <begin position="443"/>
        <end position="465"/>
    </location>
</feature>
<proteinExistence type="inferred from homology"/>
<feature type="region of interest" description="Disordered" evidence="19">
    <location>
        <begin position="1"/>
        <end position="20"/>
    </location>
</feature>
<dbReference type="RefSeq" id="WP_188421573.1">
    <property type="nucleotide sequence ID" value="NZ_BMDP01000003.1"/>
</dbReference>
<feature type="transmembrane region" description="Helical" evidence="20">
    <location>
        <begin position="93"/>
        <end position="122"/>
    </location>
</feature>
<keyword evidence="23" id="KW-1185">Reference proteome</keyword>
<keyword evidence="15" id="KW-0186">Copper</keyword>
<sequence length="853" mass="94077">MTDGLHTLPRSLPNALPNSLPRPEHELPHLKALWRTPPGWRFFSSVNNINIGLLYIGTALLFFVLAGILALLMRAQLAVPGNTLFDAGTYNQLFTMHGTVMMFLFAIPVVEAIAVFLLPGMLGARDLPFPRLSAYAYWAYAIGGLAFFCTLFFGVAPDGGWFMYPPLTSKEYSPGVNADFWLLGIGFIEISAIAGAIELIIGILFTRAPGMSLGKMPIYAWTMLVVAFMIVFAFPAVIAGTMLLELERAFDWPFFIAERGGDPILWQHLFWFFGHPEVYIIFLPAAGMVSMMIPTIAQTPLVGYRTIVVALLGVGVISFALWAHHMFTAGLGPMELSFVSAASMAVAVPTAIQVFAWIATLWRGRVRMSTPTLFLLGFLFIFVLGGLTGVMVAVLPFDWQAHDSYFIVAHLHYVLIGGMVFPMFAALYYWMPLVNGNMLSEKWGRWIFWLMFIGFNLAFFPMHISGLLGMPRRVYTYDAEMGWNLWNLLSSVGAFVLAAGIALFFIDLLRLVRRPARDNDNPWHAGTLEWLSSEDYSSRSIPHVHSREPLWHQPGLREEVEAGRHWLPGVVTGQRETLITSPVRALPMHVQMLPGDGWLPLIAAAGTAGFFLLLTVEQVLVAFACGIAAIAAVMRWLWEIDRKPPAAMVKIADDMHLPATASGRASHAWWATVIMLVVDATIFAALVFANIHVSMLLDVCPPPGAQLPEVAWPLGACVLLLCGSIAIEGVRRHARRLTEAERTAFLPWFCAIVFVAMLAMAGSYALDLSGQLRAGLTPSEQAWSATVAAMLGYQGFHVAILLLVSAYLLARAWAGHLAASGRTLDNAALLWHYTTLQGWAIAFVVNLLPRWMA</sequence>
<dbReference type="PRINTS" id="PR01165">
    <property type="entry name" value="CYCOXIDASEI"/>
</dbReference>
<dbReference type="InterPro" id="IPR000883">
    <property type="entry name" value="Cyt_C_Oxase_1"/>
</dbReference>
<dbReference type="InterPro" id="IPR035973">
    <property type="entry name" value="Cyt_c_oxidase_su3-like_sf"/>
</dbReference>
<dbReference type="AlphaFoldDB" id="A0A8J3F6W4"/>
<evidence type="ECO:0000256" key="20">
    <source>
        <dbReference type="SAM" id="Phobius"/>
    </source>
</evidence>
<feature type="transmembrane region" description="Helical" evidence="20">
    <location>
        <begin position="668"/>
        <end position="691"/>
    </location>
</feature>
<evidence type="ECO:0000313" key="22">
    <source>
        <dbReference type="EMBL" id="GGI54961.1"/>
    </source>
</evidence>
<feature type="transmembrane region" description="Helical" evidence="20">
    <location>
        <begin position="336"/>
        <end position="361"/>
    </location>
</feature>
<keyword evidence="8 18" id="KW-0679">Respiratory chain</keyword>
<dbReference type="GO" id="GO:0022904">
    <property type="term" value="P:respiratory electron transport chain"/>
    <property type="evidence" value="ECO:0007669"/>
    <property type="project" value="InterPro"/>
</dbReference>
<dbReference type="Gene3D" id="1.20.120.80">
    <property type="entry name" value="Cytochrome c oxidase, subunit III, four-helix bundle"/>
    <property type="match status" value="1"/>
</dbReference>
<keyword evidence="6" id="KW-1003">Cell membrane</keyword>
<dbReference type="GO" id="GO:0020037">
    <property type="term" value="F:heme binding"/>
    <property type="evidence" value="ECO:0007669"/>
    <property type="project" value="InterPro"/>
</dbReference>
<feature type="transmembrane region" description="Helical" evidence="20">
    <location>
        <begin position="597"/>
        <end position="614"/>
    </location>
</feature>
<dbReference type="PROSITE" id="PS00077">
    <property type="entry name" value="COX1_CUB"/>
    <property type="match status" value="1"/>
</dbReference>
<feature type="transmembrane region" description="Helical" evidence="20">
    <location>
        <begin position="620"/>
        <end position="638"/>
    </location>
</feature>
<dbReference type="GO" id="GO:0005886">
    <property type="term" value="C:plasma membrane"/>
    <property type="evidence" value="ECO:0007669"/>
    <property type="project" value="UniProtKB-SubCell"/>
</dbReference>
<evidence type="ECO:0000256" key="4">
    <source>
        <dbReference type="ARBA" id="ARBA00012949"/>
    </source>
</evidence>
<evidence type="ECO:0000256" key="2">
    <source>
        <dbReference type="ARBA" id="ARBA00004673"/>
    </source>
</evidence>
<dbReference type="InterPro" id="IPR013833">
    <property type="entry name" value="Cyt_c_oxidase_su3_a-hlx"/>
</dbReference>
<feature type="transmembrane region" description="Helical" evidence="20">
    <location>
        <begin position="407"/>
        <end position="431"/>
    </location>
</feature>
<feature type="transmembrane region" description="Helical" evidence="20">
    <location>
        <begin position="786"/>
        <end position="809"/>
    </location>
</feature>
<dbReference type="UniPathway" id="UPA00705"/>
<dbReference type="InterPro" id="IPR023615">
    <property type="entry name" value="Cyt_c_Oxase_su1_BS"/>
</dbReference>
<evidence type="ECO:0000256" key="6">
    <source>
        <dbReference type="ARBA" id="ARBA00022475"/>
    </source>
</evidence>
<feature type="transmembrane region" description="Helical" evidence="20">
    <location>
        <begin position="278"/>
        <end position="297"/>
    </location>
</feature>
<feature type="transmembrane region" description="Helical" evidence="20">
    <location>
        <begin position="830"/>
        <end position="848"/>
    </location>
</feature>
<keyword evidence="5 18" id="KW-0813">Transport</keyword>
<feature type="transmembrane region" description="Helical" evidence="20">
    <location>
        <begin position="180"/>
        <end position="206"/>
    </location>
</feature>
<dbReference type="GO" id="GO:0046872">
    <property type="term" value="F:metal ion binding"/>
    <property type="evidence" value="ECO:0007669"/>
    <property type="project" value="UniProtKB-KW"/>
</dbReference>
<reference evidence="22" key="2">
    <citation type="submission" date="2020-09" db="EMBL/GenBank/DDBJ databases">
        <authorList>
            <person name="Sun Q."/>
            <person name="Sedlacek I."/>
        </authorList>
    </citation>
    <scope>NUCLEOTIDE SEQUENCE</scope>
    <source>
        <strain evidence="22">CCM 7664</strain>
    </source>
</reference>
<name>A0A8J3F6W4_9BURK</name>
<evidence type="ECO:0000256" key="7">
    <source>
        <dbReference type="ARBA" id="ARBA00022617"/>
    </source>
</evidence>
<organism evidence="22 23">
    <name type="scientific">Oxalicibacterium solurbis</name>
    <dbReference type="NCBI Taxonomy" id="69280"/>
    <lineage>
        <taxon>Bacteria</taxon>
        <taxon>Pseudomonadati</taxon>
        <taxon>Pseudomonadota</taxon>
        <taxon>Betaproteobacteria</taxon>
        <taxon>Burkholderiales</taxon>
        <taxon>Oxalobacteraceae</taxon>
        <taxon>Oxalicibacterium</taxon>
    </lineage>
</organism>
<feature type="transmembrane region" description="Helical" evidence="20">
    <location>
        <begin position="51"/>
        <end position="73"/>
    </location>
</feature>
<evidence type="ECO:0000256" key="1">
    <source>
        <dbReference type="ARBA" id="ARBA00004651"/>
    </source>
</evidence>
<feature type="transmembrane region" description="Helical" evidence="20">
    <location>
        <begin position="373"/>
        <end position="395"/>
    </location>
</feature>
<dbReference type="EMBL" id="BMDP01000003">
    <property type="protein sequence ID" value="GGI54961.1"/>
    <property type="molecule type" value="Genomic_DNA"/>
</dbReference>
<feature type="transmembrane region" description="Helical" evidence="20">
    <location>
        <begin position="304"/>
        <end position="324"/>
    </location>
</feature>
<dbReference type="InterPro" id="IPR023616">
    <property type="entry name" value="Cyt_c_oxase-like_su1_dom"/>
</dbReference>
<evidence type="ECO:0000256" key="9">
    <source>
        <dbReference type="ARBA" id="ARBA00022692"/>
    </source>
</evidence>
<dbReference type="EC" id="7.1.1.9" evidence="4"/>
<dbReference type="Pfam" id="PF00115">
    <property type="entry name" value="COX1"/>
    <property type="match status" value="1"/>
</dbReference>
<keyword evidence="9 18" id="KW-0812">Transmembrane</keyword>
<reference evidence="22" key="1">
    <citation type="journal article" date="2014" name="Int. J. Syst. Evol. Microbiol.">
        <title>Complete genome sequence of Corynebacterium casei LMG S-19264T (=DSM 44701T), isolated from a smear-ripened cheese.</title>
        <authorList>
            <consortium name="US DOE Joint Genome Institute (JGI-PGF)"/>
            <person name="Walter F."/>
            <person name="Albersmeier A."/>
            <person name="Kalinowski J."/>
            <person name="Ruckert C."/>
        </authorList>
    </citation>
    <scope>NUCLEOTIDE SEQUENCE</scope>
    <source>
        <strain evidence="22">CCM 7664</strain>
    </source>
</reference>
<evidence type="ECO:0000256" key="8">
    <source>
        <dbReference type="ARBA" id="ARBA00022660"/>
    </source>
</evidence>
<keyword evidence="7 18" id="KW-0349">Heme</keyword>
<dbReference type="GO" id="GO:0006119">
    <property type="term" value="P:oxidative phosphorylation"/>
    <property type="evidence" value="ECO:0007669"/>
    <property type="project" value="UniProtKB-UniPathway"/>
</dbReference>
<evidence type="ECO:0000256" key="19">
    <source>
        <dbReference type="SAM" id="MobiDB-lite"/>
    </source>
</evidence>
<comment type="subcellular location">
    <subcellularLocation>
        <location evidence="1">Cell membrane</location>
        <topology evidence="1">Multi-pass membrane protein</topology>
    </subcellularLocation>
</comment>
<dbReference type="PROSITE" id="PS50855">
    <property type="entry name" value="COX1"/>
    <property type="match status" value="1"/>
</dbReference>
<evidence type="ECO:0000256" key="18">
    <source>
        <dbReference type="RuleBase" id="RU000370"/>
    </source>
</evidence>
<feature type="transmembrane region" description="Helical" evidence="20">
    <location>
        <begin position="711"/>
        <end position="731"/>
    </location>
</feature>
<feature type="domain" description="Cytochrome oxidase subunit I profile" evidence="21">
    <location>
        <begin position="28"/>
        <end position="557"/>
    </location>
</feature>
<evidence type="ECO:0000313" key="23">
    <source>
        <dbReference type="Proteomes" id="UP000627205"/>
    </source>
</evidence>
<evidence type="ECO:0000256" key="13">
    <source>
        <dbReference type="ARBA" id="ARBA00022989"/>
    </source>
</evidence>
<keyword evidence="13 20" id="KW-1133">Transmembrane helix</keyword>
<comment type="catalytic activity">
    <reaction evidence="17">
        <text>4 Fe(II)-[cytochrome c] + O2 + 8 H(+)(in) = 4 Fe(III)-[cytochrome c] + 2 H2O + 4 H(+)(out)</text>
        <dbReference type="Rhea" id="RHEA:11436"/>
        <dbReference type="Rhea" id="RHEA-COMP:10350"/>
        <dbReference type="Rhea" id="RHEA-COMP:14399"/>
        <dbReference type="ChEBI" id="CHEBI:15377"/>
        <dbReference type="ChEBI" id="CHEBI:15378"/>
        <dbReference type="ChEBI" id="CHEBI:15379"/>
        <dbReference type="ChEBI" id="CHEBI:29033"/>
        <dbReference type="ChEBI" id="CHEBI:29034"/>
        <dbReference type="EC" id="7.1.1.9"/>
    </reaction>
</comment>
<feature type="transmembrane region" description="Helical" evidence="20">
    <location>
        <begin position="134"/>
        <end position="156"/>
    </location>
</feature>
<accession>A0A8J3F6W4</accession>
<feature type="transmembrane region" description="Helical" evidence="20">
    <location>
        <begin position="485"/>
        <end position="509"/>
    </location>
</feature>
<dbReference type="GO" id="GO:0015990">
    <property type="term" value="P:electron transport coupled proton transport"/>
    <property type="evidence" value="ECO:0007669"/>
    <property type="project" value="InterPro"/>
</dbReference>
<comment type="pathway">
    <text evidence="2">Energy metabolism; oxidative phosphorylation.</text>
</comment>
<comment type="caution">
    <text evidence="22">The sequence shown here is derived from an EMBL/GenBank/DDBJ whole genome shotgun (WGS) entry which is preliminary data.</text>
</comment>
<keyword evidence="14" id="KW-0408">Iron</keyword>
<evidence type="ECO:0000256" key="14">
    <source>
        <dbReference type="ARBA" id="ARBA00023004"/>
    </source>
</evidence>
<dbReference type="PANTHER" id="PTHR10422">
    <property type="entry name" value="CYTOCHROME C OXIDASE SUBUNIT 1"/>
    <property type="match status" value="1"/>
</dbReference>
<evidence type="ECO:0000256" key="3">
    <source>
        <dbReference type="ARBA" id="ARBA00009578"/>
    </source>
</evidence>
<comment type="similarity">
    <text evidence="3 18">Belongs to the heme-copper respiratory oxidase family.</text>
</comment>
<evidence type="ECO:0000256" key="17">
    <source>
        <dbReference type="ARBA" id="ARBA00047816"/>
    </source>
</evidence>
<keyword evidence="16 20" id="KW-0472">Membrane</keyword>
<evidence type="ECO:0000256" key="15">
    <source>
        <dbReference type="ARBA" id="ARBA00023008"/>
    </source>
</evidence>
<dbReference type="SUPFAM" id="SSF81452">
    <property type="entry name" value="Cytochrome c oxidase subunit III-like"/>
    <property type="match status" value="1"/>
</dbReference>
<keyword evidence="12 18" id="KW-0249">Electron transport</keyword>
<dbReference type="SUPFAM" id="SSF81442">
    <property type="entry name" value="Cytochrome c oxidase subunit I-like"/>
    <property type="match status" value="1"/>
</dbReference>
<evidence type="ECO:0000256" key="11">
    <source>
        <dbReference type="ARBA" id="ARBA00022967"/>
    </source>
</evidence>